<evidence type="ECO:0000256" key="1">
    <source>
        <dbReference type="SAM" id="MobiDB-lite"/>
    </source>
</evidence>
<feature type="region of interest" description="Disordered" evidence="1">
    <location>
        <begin position="289"/>
        <end position="494"/>
    </location>
</feature>
<dbReference type="PANTHER" id="PTHR40269">
    <property type="entry name" value="OUTER MEMBRANE PROTEIN-RELATED"/>
    <property type="match status" value="1"/>
</dbReference>
<dbReference type="EMBL" id="BMXA01000001">
    <property type="protein sequence ID" value="GHA00341.1"/>
    <property type="molecule type" value="Genomic_DNA"/>
</dbReference>
<feature type="compositionally biased region" description="Basic and acidic residues" evidence="1">
    <location>
        <begin position="320"/>
        <end position="329"/>
    </location>
</feature>
<sequence length="494" mass="58754">MMGLIFRARFLTLLLLVFGGWSAAAAQESTVEELSQGELERLLSPIALYPDTILSHILIAATYPLEVVQAERWSEDHPEVAGSTAVEAVADMDWDPSVQALVAFPNILQRMSEDLDWTQALGEAFLDNEERVLASIQDLRQLAADAGSLDDLDKLRVSRDNDQIIIQPVEERVVYIPYYDTRRVYGNWRWSMYDPIYWDYPYAYNYYSRNDRRRFYWGPRVSISFGFFFNTFSWHDRHIVRINSQYYRPNDYYNYRQIVRHQHGQRWHHNPRHRRGVTYRNQRVRHHYLSDRGQYRDGYRSQRYPEHTRTRRNSVYSDGINRHVRDRRPQTTQRRYVPIRDRNTQPRRTAVPQSNRPDRTTNRERVRRPDAVNRAASRHVERPVRRSTTRSQSDYRPRQATPNQQRQVRSTGSNYQRAIPRTQDRPQRNNQVQQRQRPVVGVPQRSTTSTAAPTTRSVPAQRPQQRTQQRRSSSRSTGHQRRDTVNQRPRINPR</sequence>
<feature type="compositionally biased region" description="Low complexity" evidence="1">
    <location>
        <begin position="428"/>
        <end position="467"/>
    </location>
</feature>
<dbReference type="Pfam" id="PF11737">
    <property type="entry name" value="DUF3300"/>
    <property type="match status" value="1"/>
</dbReference>
<organism evidence="3 4">
    <name type="scientific">Arenicella chitinivorans</name>
    <dbReference type="NCBI Taxonomy" id="1329800"/>
    <lineage>
        <taxon>Bacteria</taxon>
        <taxon>Pseudomonadati</taxon>
        <taxon>Pseudomonadota</taxon>
        <taxon>Gammaproteobacteria</taxon>
        <taxon>Arenicellales</taxon>
        <taxon>Arenicellaceae</taxon>
        <taxon>Arenicella</taxon>
    </lineage>
</organism>
<feature type="compositionally biased region" description="Basic and acidic residues" evidence="1">
    <location>
        <begin position="289"/>
        <end position="308"/>
    </location>
</feature>
<feature type="signal peptide" evidence="2">
    <location>
        <begin position="1"/>
        <end position="26"/>
    </location>
</feature>
<feature type="chain" id="PRO_5037288700" description="DUF3300 domain-containing protein" evidence="2">
    <location>
        <begin position="27"/>
        <end position="494"/>
    </location>
</feature>
<name>A0A918RKT9_9GAMM</name>
<dbReference type="PANTHER" id="PTHR40269:SF1">
    <property type="entry name" value="OUTER MEMBRANE PROTEIN"/>
    <property type="match status" value="1"/>
</dbReference>
<dbReference type="RefSeq" id="WP_229794108.1">
    <property type="nucleotide sequence ID" value="NZ_BMXA01000001.1"/>
</dbReference>
<comment type="caution">
    <text evidence="3">The sequence shown here is derived from an EMBL/GenBank/DDBJ whole genome shotgun (WGS) entry which is preliminary data.</text>
</comment>
<reference evidence="3" key="1">
    <citation type="journal article" date="2014" name="Int. J. Syst. Evol. Microbiol.">
        <title>Complete genome sequence of Corynebacterium casei LMG S-19264T (=DSM 44701T), isolated from a smear-ripened cheese.</title>
        <authorList>
            <consortium name="US DOE Joint Genome Institute (JGI-PGF)"/>
            <person name="Walter F."/>
            <person name="Albersmeier A."/>
            <person name="Kalinowski J."/>
            <person name="Ruckert C."/>
        </authorList>
    </citation>
    <scope>NUCLEOTIDE SEQUENCE</scope>
    <source>
        <strain evidence="3">KCTC 12711</strain>
    </source>
</reference>
<evidence type="ECO:0000313" key="3">
    <source>
        <dbReference type="EMBL" id="GHA00341.1"/>
    </source>
</evidence>
<accession>A0A918RKT9</accession>
<evidence type="ECO:0000313" key="4">
    <source>
        <dbReference type="Proteomes" id="UP000614811"/>
    </source>
</evidence>
<dbReference type="Proteomes" id="UP000614811">
    <property type="component" value="Unassembled WGS sequence"/>
</dbReference>
<evidence type="ECO:0000256" key="2">
    <source>
        <dbReference type="SAM" id="SignalP"/>
    </source>
</evidence>
<reference evidence="3" key="2">
    <citation type="submission" date="2020-09" db="EMBL/GenBank/DDBJ databases">
        <authorList>
            <person name="Sun Q."/>
            <person name="Kim S."/>
        </authorList>
    </citation>
    <scope>NUCLEOTIDE SEQUENCE</scope>
    <source>
        <strain evidence="3">KCTC 12711</strain>
    </source>
</reference>
<dbReference type="AlphaFoldDB" id="A0A918RKT9"/>
<keyword evidence="2" id="KW-0732">Signal</keyword>
<evidence type="ECO:0008006" key="5">
    <source>
        <dbReference type="Google" id="ProtNLM"/>
    </source>
</evidence>
<proteinExistence type="predicted"/>
<feature type="compositionally biased region" description="Basic and acidic residues" evidence="1">
    <location>
        <begin position="356"/>
        <end position="371"/>
    </location>
</feature>
<gene>
    <name evidence="3" type="ORF">GCM10008090_06340</name>
</gene>
<dbReference type="InterPro" id="IPR021728">
    <property type="entry name" value="DUF3300"/>
</dbReference>
<feature type="compositionally biased region" description="Polar residues" evidence="1">
    <location>
        <begin position="389"/>
        <end position="416"/>
    </location>
</feature>
<keyword evidence="4" id="KW-1185">Reference proteome</keyword>
<protein>
    <recommendedName>
        <fullName evidence="5">DUF3300 domain-containing protein</fullName>
    </recommendedName>
</protein>